<dbReference type="InterPro" id="IPR009057">
    <property type="entry name" value="Homeodomain-like_sf"/>
</dbReference>
<gene>
    <name evidence="5" type="ORF">DLM75_23135</name>
</gene>
<dbReference type="PROSITE" id="PS01124">
    <property type="entry name" value="HTH_ARAC_FAMILY_2"/>
    <property type="match status" value="1"/>
</dbReference>
<dbReference type="PANTHER" id="PTHR46796">
    <property type="entry name" value="HTH-TYPE TRANSCRIPTIONAL ACTIVATOR RHAS-RELATED"/>
    <property type="match status" value="1"/>
</dbReference>
<evidence type="ECO:0000259" key="4">
    <source>
        <dbReference type="PROSITE" id="PS01124"/>
    </source>
</evidence>
<dbReference type="GO" id="GO:0003700">
    <property type="term" value="F:DNA-binding transcription factor activity"/>
    <property type="evidence" value="ECO:0007669"/>
    <property type="project" value="InterPro"/>
</dbReference>
<evidence type="ECO:0000313" key="5">
    <source>
        <dbReference type="EMBL" id="RHX84291.1"/>
    </source>
</evidence>
<dbReference type="Gene3D" id="1.10.10.60">
    <property type="entry name" value="Homeodomain-like"/>
    <property type="match status" value="1"/>
</dbReference>
<keyword evidence="1" id="KW-0805">Transcription regulation</keyword>
<accession>A0A396YMI0</accession>
<protein>
    <recommendedName>
        <fullName evidence="4">HTH araC/xylS-type domain-containing protein</fullName>
    </recommendedName>
</protein>
<keyword evidence="2" id="KW-0238">DNA-binding</keyword>
<dbReference type="InterPro" id="IPR018060">
    <property type="entry name" value="HTH_AraC"/>
</dbReference>
<dbReference type="AlphaFoldDB" id="A0A396YMI0"/>
<evidence type="ECO:0000256" key="1">
    <source>
        <dbReference type="ARBA" id="ARBA00023015"/>
    </source>
</evidence>
<keyword evidence="3" id="KW-0804">Transcription</keyword>
<dbReference type="GO" id="GO:0043565">
    <property type="term" value="F:sequence-specific DNA binding"/>
    <property type="evidence" value="ECO:0007669"/>
    <property type="project" value="InterPro"/>
</dbReference>
<comment type="caution">
    <text evidence="5">The sequence shown here is derived from an EMBL/GenBank/DDBJ whole genome shotgun (WGS) entry which is preliminary data.</text>
</comment>
<reference evidence="6" key="1">
    <citation type="submission" date="2018-05" db="EMBL/GenBank/DDBJ databases">
        <title>Leptospira yasudae sp. nov. and Leptospira stimsonii sp. nov., two pathogenic species of the genus Leptospira isolated from environmental sources.</title>
        <authorList>
            <person name="Casanovas-Massana A."/>
            <person name="Hamond C."/>
            <person name="Santos L.A."/>
            <person name="Hacker K.P."/>
            <person name="Balassiano I."/>
            <person name="Medeiros M.A."/>
            <person name="Reis M.G."/>
            <person name="Ko A.I."/>
            <person name="Wunder E.A."/>
        </authorList>
    </citation>
    <scope>NUCLEOTIDE SEQUENCE [LARGE SCALE GENOMIC DNA]</scope>
    <source>
        <strain evidence="6">Yale</strain>
    </source>
</reference>
<evidence type="ECO:0000256" key="3">
    <source>
        <dbReference type="ARBA" id="ARBA00023163"/>
    </source>
</evidence>
<evidence type="ECO:0000313" key="6">
    <source>
        <dbReference type="Proteomes" id="UP000265798"/>
    </source>
</evidence>
<dbReference type="Pfam" id="PF12833">
    <property type="entry name" value="HTH_18"/>
    <property type="match status" value="1"/>
</dbReference>
<organism evidence="5 6">
    <name type="scientific">Leptospira stimsonii</name>
    <dbReference type="NCBI Taxonomy" id="2202203"/>
    <lineage>
        <taxon>Bacteria</taxon>
        <taxon>Pseudomonadati</taxon>
        <taxon>Spirochaetota</taxon>
        <taxon>Spirochaetia</taxon>
        <taxon>Leptospirales</taxon>
        <taxon>Leptospiraceae</taxon>
        <taxon>Leptospira</taxon>
    </lineage>
</organism>
<dbReference type="EMBL" id="QHCT01000014">
    <property type="protein sequence ID" value="RHX84291.1"/>
    <property type="molecule type" value="Genomic_DNA"/>
</dbReference>
<dbReference type="InterPro" id="IPR050204">
    <property type="entry name" value="AraC_XylS_family_regulators"/>
</dbReference>
<dbReference type="SMART" id="SM00342">
    <property type="entry name" value="HTH_ARAC"/>
    <property type="match status" value="1"/>
</dbReference>
<name>A0A396YMI0_9LEPT</name>
<feature type="domain" description="HTH araC/xylS-type" evidence="4">
    <location>
        <begin position="132"/>
        <end position="233"/>
    </location>
</feature>
<evidence type="ECO:0000256" key="2">
    <source>
        <dbReference type="ARBA" id="ARBA00023125"/>
    </source>
</evidence>
<dbReference type="Proteomes" id="UP000265798">
    <property type="component" value="Unassembled WGS sequence"/>
</dbReference>
<sequence length="271" mass="31081">MMTDSNFLQIISFILNPEYENEFIKTTHTGSLNSYIKFFGNEILFIGQTDQPTFVHLTDIDPQSFAVKLPVGSLHANFGISPKEISNKVFSFHDLPQSPAKEQILNVVQKEKNLIFKIRTIEKIIGNETPVDSFLKIILREGDDSFSSVEELSDALGYSNRQTQRLILDLTGFSPKKFLNILRFEKCKRMIQQFSRKFDLSSISAESGFFDQSHMIRDFLKFSGVSPKYYKSRMSDLSNTKASPFVRINPTNPNGALHVQIQKNRFQEFLV</sequence>
<proteinExistence type="predicted"/>
<dbReference type="SUPFAM" id="SSF46689">
    <property type="entry name" value="Homeodomain-like"/>
    <property type="match status" value="1"/>
</dbReference>